<proteinExistence type="predicted"/>
<accession>A0AC60VW32</accession>
<evidence type="ECO:0000313" key="1">
    <source>
        <dbReference type="EMBL" id="MBA4451589.1"/>
    </source>
</evidence>
<sequence length="481" mass="54242">MKKELTFALNYALNKGFQIHPDAFEFLENVDVKKLEKIIKDIVREKTRKKLFQINQDDLENYFGIKDDSSLECEYKVLFDPTPKITSGEGVSGYNSLFASRFNKLKRIISDRPESRMLKSITSVKSAQSEDDMYVCGLVTTRITERNITKLILEDPSGSFEGIIFDNELQKTADTLLNDQFIMARVAIGKNSGFIIKDLIPPDIPDQASNKSESEVYAVFLSDLHIGSKYFMEEELREFVSWLSSPDPVARKVRFVLIGGDAVDGVGIYPNQDKELVCQTIEEQLKKMEDIISKIPNYVKIFIIPGNHDPGRRALPQPAIPKKYNSSLWEKDNVVMIGNPAVVSLNGVKVLMFHGQSIDDIVKTTPGLSYDSPTNVMKHLLRARHLSPIYGSQTPIAPESEDLMVIDEIPDIFHVGHVHRAQLDMYKGILLINSGSWQNQTPFQASVGMTPNPGIALMVNLKTFQVLHQNYNSKLDNILQS</sequence>
<organism evidence="1 2">
    <name type="scientific">Candidatus Nitrosomaritimum aestuariumsis</name>
    <dbReference type="NCBI Taxonomy" id="3342354"/>
    <lineage>
        <taxon>Archaea</taxon>
        <taxon>Nitrososphaerota</taxon>
        <taxon>Nitrososphaeria</taxon>
        <taxon>Nitrosopumilales</taxon>
        <taxon>Nitrosopumilaceae</taxon>
        <taxon>Candidatus Nitrosomaritimum</taxon>
    </lineage>
</organism>
<dbReference type="EMBL" id="JACEMZ010000001">
    <property type="protein sequence ID" value="MBA4451589.1"/>
    <property type="molecule type" value="Genomic_DNA"/>
</dbReference>
<reference evidence="1 2" key="1">
    <citation type="journal article" date="2020" name="Appl. Environ. Microbiol.">
        <title>Genomic Characteristics of a Novel Species of Ammonia-Oxidizing Archaea from the Jiulong River Estuary.</title>
        <authorList>
            <person name="Zou D."/>
            <person name="Wan R."/>
            <person name="Han L."/>
            <person name="Xu M.N."/>
            <person name="Liu Y."/>
            <person name="Liu H."/>
            <person name="Kao S.J."/>
            <person name="Li M."/>
        </authorList>
    </citation>
    <scope>NUCLEOTIDE SEQUENCE [LARGE SCALE GENOMIC DNA]</scope>
    <source>
        <strain evidence="1">W1bin1</strain>
    </source>
</reference>
<evidence type="ECO:0000313" key="2">
    <source>
        <dbReference type="Proteomes" id="UP000559653"/>
    </source>
</evidence>
<comment type="caution">
    <text evidence="1">The sequence shown here is derived from an EMBL/GenBank/DDBJ whole genome shotgun (WGS) entry which is preliminary data.</text>
</comment>
<dbReference type="Proteomes" id="UP000559653">
    <property type="component" value="Unassembled WGS sequence"/>
</dbReference>
<keyword evidence="1" id="KW-0548">Nucleotidyltransferase</keyword>
<keyword evidence="1" id="KW-0239">DNA-directed DNA polymerase</keyword>
<name>A0AC60VW32_9ARCH</name>
<dbReference type="EC" id="2.7.7.7" evidence="1"/>
<keyword evidence="1" id="KW-0808">Transferase</keyword>
<protein>
    <submittedName>
        <fullName evidence="1">DNA-directed DNA polymerase II small subunit</fullName>
        <ecNumber evidence="1">2.7.7.7</ecNumber>
    </submittedName>
</protein>
<gene>
    <name evidence="1" type="ORF">H2B03_00195</name>
</gene>